<keyword evidence="2" id="KW-0472">Membrane</keyword>
<comment type="caution">
    <text evidence="3">The sequence shown here is derived from an EMBL/GenBank/DDBJ whole genome shotgun (WGS) entry which is preliminary data.</text>
</comment>
<accession>A0A512N9G3</accession>
<dbReference type="EMBL" id="BKAJ01000041">
    <property type="protein sequence ID" value="GEP55619.1"/>
    <property type="molecule type" value="Genomic_DNA"/>
</dbReference>
<feature type="transmembrane region" description="Helical" evidence="2">
    <location>
        <begin position="40"/>
        <end position="65"/>
    </location>
</feature>
<name>A0A512N9G3_9HYPH</name>
<protein>
    <submittedName>
        <fullName evidence="3">Uncharacterized protein</fullName>
    </submittedName>
</protein>
<sequence>MSGGVPYGAIALFAIAFLLYSGFLANLLGSRGTDLAGRGMALGFAAIIGAVLWLALTGLFVLAWFNGRLPGWLAVAALIVLPLSAIAAAAAAGLAEERGWWLMTAPIALPPLLALLALWGRLPALHGVLPVGPTSAALGGAIVVLTVVPLVVGWIETMPNPERDAQRAEQQRRYEQETERRAQQAHAEEETRFARLGPASSLGDYLDYLPPGSSRHAQALAGARLVKSRNQDAAALLREGRLNDLEALWQLDLDPAQICQAYGAALQVQAMKIDRNQPGYVSAALDIEWQLPNMKWLAVARCDLGQALALAEARVRAIADNVRLTGIADQVAALRQPK</sequence>
<evidence type="ECO:0000313" key="3">
    <source>
        <dbReference type="EMBL" id="GEP55619.1"/>
    </source>
</evidence>
<evidence type="ECO:0000313" key="4">
    <source>
        <dbReference type="Proteomes" id="UP000321058"/>
    </source>
</evidence>
<feature type="region of interest" description="Disordered" evidence="1">
    <location>
        <begin position="162"/>
        <end position="190"/>
    </location>
</feature>
<keyword evidence="2" id="KW-1133">Transmembrane helix</keyword>
<gene>
    <name evidence="3" type="ORF">RSO01_27850</name>
</gene>
<keyword evidence="2" id="KW-0812">Transmembrane</keyword>
<dbReference type="Proteomes" id="UP000321058">
    <property type="component" value="Unassembled WGS sequence"/>
</dbReference>
<evidence type="ECO:0000256" key="1">
    <source>
        <dbReference type="SAM" id="MobiDB-lite"/>
    </source>
</evidence>
<evidence type="ECO:0000256" key="2">
    <source>
        <dbReference type="SAM" id="Phobius"/>
    </source>
</evidence>
<feature type="transmembrane region" description="Helical" evidence="2">
    <location>
        <begin position="134"/>
        <end position="155"/>
    </location>
</feature>
<keyword evidence="4" id="KW-1185">Reference proteome</keyword>
<feature type="transmembrane region" description="Helical" evidence="2">
    <location>
        <begin position="71"/>
        <end position="93"/>
    </location>
</feature>
<feature type="transmembrane region" description="Helical" evidence="2">
    <location>
        <begin position="6"/>
        <end position="28"/>
    </location>
</feature>
<dbReference type="AlphaFoldDB" id="A0A512N9G3"/>
<proteinExistence type="predicted"/>
<feature type="transmembrane region" description="Helical" evidence="2">
    <location>
        <begin position="100"/>
        <end position="122"/>
    </location>
</feature>
<reference evidence="3 4" key="1">
    <citation type="submission" date="2019-07" db="EMBL/GenBank/DDBJ databases">
        <title>Whole genome shotgun sequence of Reyranella soli NBRC 108950.</title>
        <authorList>
            <person name="Hosoyama A."/>
            <person name="Uohara A."/>
            <person name="Ohji S."/>
            <person name="Ichikawa N."/>
        </authorList>
    </citation>
    <scope>NUCLEOTIDE SEQUENCE [LARGE SCALE GENOMIC DNA]</scope>
    <source>
        <strain evidence="3 4">NBRC 108950</strain>
    </source>
</reference>
<organism evidence="3 4">
    <name type="scientific">Reyranella soli</name>
    <dbReference type="NCBI Taxonomy" id="1230389"/>
    <lineage>
        <taxon>Bacteria</taxon>
        <taxon>Pseudomonadati</taxon>
        <taxon>Pseudomonadota</taxon>
        <taxon>Alphaproteobacteria</taxon>
        <taxon>Hyphomicrobiales</taxon>
        <taxon>Reyranellaceae</taxon>
        <taxon>Reyranella</taxon>
    </lineage>
</organism>